<protein>
    <recommendedName>
        <fullName evidence="1">DUF7924 domain-containing protein</fullName>
    </recommendedName>
</protein>
<dbReference type="Pfam" id="PF25545">
    <property type="entry name" value="DUF7924"/>
    <property type="match status" value="1"/>
</dbReference>
<evidence type="ECO:0000313" key="3">
    <source>
        <dbReference type="Proteomes" id="UP000308768"/>
    </source>
</evidence>
<dbReference type="STRING" id="331657.A0A4U0WNS1"/>
<dbReference type="EMBL" id="NAJN01001205">
    <property type="protein sequence ID" value="TKA64920.1"/>
    <property type="molecule type" value="Genomic_DNA"/>
</dbReference>
<sequence length="253" mass="28004">MEDVPGVGNEEIERWCKEILSVEDEGEDEIAGKLGVTLPVFPRVGSEHEHLARKNKRPFGATSELLPAVAASLQPDSLLPRIRGPVPDITYGIKPSAFNTPQEICHNQPPLNEIHQPIADLYWPFLAVEIKSQAKGGSLYVATNQCAGSGSACVKAMDILSTDYPLSNDTPLLAFSCAVDGGTAKLYVHWQSSPGEFHLATIQRYLLSDPQYLHDLYRHVYSIIHWGTHERLSYIRRVLDARSAARLQESPAH</sequence>
<dbReference type="PANTHER" id="PTHR42470:SF1">
    <property type="entry name" value="VAST DOMAIN-CONTAINING PROTEIN"/>
    <property type="match status" value="1"/>
</dbReference>
<dbReference type="AlphaFoldDB" id="A0A4U0WNS1"/>
<dbReference type="PANTHER" id="PTHR42470">
    <property type="entry name" value="VAST DOMAIN-CONTAINING PROTEIN"/>
    <property type="match status" value="1"/>
</dbReference>
<dbReference type="Proteomes" id="UP000308768">
    <property type="component" value="Unassembled WGS sequence"/>
</dbReference>
<reference evidence="2 3" key="1">
    <citation type="submission" date="2017-03" db="EMBL/GenBank/DDBJ databases">
        <title>Genomes of endolithic fungi from Antarctica.</title>
        <authorList>
            <person name="Coleine C."/>
            <person name="Masonjones S."/>
            <person name="Stajich J.E."/>
        </authorList>
    </citation>
    <scope>NUCLEOTIDE SEQUENCE [LARGE SCALE GENOMIC DNA]</scope>
    <source>
        <strain evidence="2 3">CCFEE 5187</strain>
    </source>
</reference>
<name>A0A4U0WNS1_9PEZI</name>
<evidence type="ECO:0000313" key="2">
    <source>
        <dbReference type="EMBL" id="TKA64920.1"/>
    </source>
</evidence>
<keyword evidence="3" id="KW-1185">Reference proteome</keyword>
<accession>A0A4U0WNS1</accession>
<feature type="domain" description="DUF7924" evidence="1">
    <location>
        <begin position="81"/>
        <end position="238"/>
    </location>
</feature>
<dbReference type="InterPro" id="IPR057684">
    <property type="entry name" value="DUF7924"/>
</dbReference>
<organism evidence="2 3">
    <name type="scientific">Cryomyces minteri</name>
    <dbReference type="NCBI Taxonomy" id="331657"/>
    <lineage>
        <taxon>Eukaryota</taxon>
        <taxon>Fungi</taxon>
        <taxon>Dikarya</taxon>
        <taxon>Ascomycota</taxon>
        <taxon>Pezizomycotina</taxon>
        <taxon>Dothideomycetes</taxon>
        <taxon>Dothideomycetes incertae sedis</taxon>
        <taxon>Cryomyces</taxon>
    </lineage>
</organism>
<dbReference type="OrthoDB" id="3792540at2759"/>
<proteinExistence type="predicted"/>
<comment type="caution">
    <text evidence="2">The sequence shown here is derived from an EMBL/GenBank/DDBJ whole genome shotgun (WGS) entry which is preliminary data.</text>
</comment>
<evidence type="ECO:0000259" key="1">
    <source>
        <dbReference type="Pfam" id="PF25545"/>
    </source>
</evidence>
<gene>
    <name evidence="2" type="ORF">B0A49_12968</name>
</gene>